<name>A0A8S2UD19_9BILA</name>
<dbReference type="Proteomes" id="UP000676336">
    <property type="component" value="Unassembled WGS sequence"/>
</dbReference>
<protein>
    <submittedName>
        <fullName evidence="1">Uncharacterized protein</fullName>
    </submittedName>
</protein>
<feature type="non-terminal residue" evidence="1">
    <location>
        <position position="101"/>
    </location>
</feature>
<comment type="caution">
    <text evidence="1">The sequence shown here is derived from an EMBL/GenBank/DDBJ whole genome shotgun (WGS) entry which is preliminary data.</text>
</comment>
<accession>A0A8S2UD19</accession>
<evidence type="ECO:0000313" key="2">
    <source>
        <dbReference type="Proteomes" id="UP000676336"/>
    </source>
</evidence>
<feature type="non-terminal residue" evidence="1">
    <location>
        <position position="1"/>
    </location>
</feature>
<dbReference type="EMBL" id="CAJOBI010042057">
    <property type="protein sequence ID" value="CAF4329001.1"/>
    <property type="molecule type" value="Genomic_DNA"/>
</dbReference>
<proteinExistence type="predicted"/>
<reference evidence="1" key="1">
    <citation type="submission" date="2021-02" db="EMBL/GenBank/DDBJ databases">
        <authorList>
            <person name="Nowell W R."/>
        </authorList>
    </citation>
    <scope>NUCLEOTIDE SEQUENCE</scope>
</reference>
<sequence>ASSSSQQQQALPRPQYQYGHFLAHLRRQSLARLRRKQEQEQGLSDTIETKITLNLNRHPSTQSFQSLSNQSLTSLATDSSLMPTISITASRAGRPFSSYRQ</sequence>
<organism evidence="1 2">
    <name type="scientific">Rotaria magnacalcarata</name>
    <dbReference type="NCBI Taxonomy" id="392030"/>
    <lineage>
        <taxon>Eukaryota</taxon>
        <taxon>Metazoa</taxon>
        <taxon>Spiralia</taxon>
        <taxon>Gnathifera</taxon>
        <taxon>Rotifera</taxon>
        <taxon>Eurotatoria</taxon>
        <taxon>Bdelloidea</taxon>
        <taxon>Philodinida</taxon>
        <taxon>Philodinidae</taxon>
        <taxon>Rotaria</taxon>
    </lineage>
</organism>
<dbReference type="AlphaFoldDB" id="A0A8S2UD19"/>
<gene>
    <name evidence="1" type="ORF">SMN809_LOCUS27290</name>
</gene>
<evidence type="ECO:0000313" key="1">
    <source>
        <dbReference type="EMBL" id="CAF4329001.1"/>
    </source>
</evidence>